<feature type="domain" description="Large ribosomal subunit protein uL6 alpha-beta" evidence="5">
    <location>
        <begin position="11"/>
        <end position="81"/>
    </location>
</feature>
<dbReference type="PANTHER" id="PTHR11655:SF14">
    <property type="entry name" value="LARGE RIBOSOMAL SUBUNIT PROTEIN UL6M"/>
    <property type="match status" value="1"/>
</dbReference>
<dbReference type="FunFam" id="3.90.930.12:FF:000002">
    <property type="entry name" value="50S ribosomal protein L6"/>
    <property type="match status" value="1"/>
</dbReference>
<dbReference type="PIRSF" id="PIRSF002162">
    <property type="entry name" value="Ribosomal_L6"/>
    <property type="match status" value="1"/>
</dbReference>
<dbReference type="EMBL" id="LAZR01064685">
    <property type="protein sequence ID" value="KKK57044.1"/>
    <property type="molecule type" value="Genomic_DNA"/>
</dbReference>
<dbReference type="InterPro" id="IPR020040">
    <property type="entry name" value="Ribosomal_uL6_a/b-dom"/>
</dbReference>
<evidence type="ECO:0000256" key="4">
    <source>
        <dbReference type="ARBA" id="ARBA00023274"/>
    </source>
</evidence>
<dbReference type="GO" id="GO:0003735">
    <property type="term" value="F:structural constituent of ribosome"/>
    <property type="evidence" value="ECO:0007669"/>
    <property type="project" value="InterPro"/>
</dbReference>
<dbReference type="AlphaFoldDB" id="A0A0F8YSE6"/>
<feature type="domain" description="Large ribosomal subunit protein uL6 alpha-beta" evidence="5">
    <location>
        <begin position="91"/>
        <end position="139"/>
    </location>
</feature>
<keyword evidence="3" id="KW-0689">Ribosomal protein</keyword>
<evidence type="ECO:0000259" key="5">
    <source>
        <dbReference type="Pfam" id="PF00347"/>
    </source>
</evidence>
<protein>
    <recommendedName>
        <fullName evidence="5">Large ribosomal subunit protein uL6 alpha-beta domain-containing protein</fullName>
    </recommendedName>
</protein>
<evidence type="ECO:0000256" key="1">
    <source>
        <dbReference type="ARBA" id="ARBA00022730"/>
    </source>
</evidence>
<feature type="non-terminal residue" evidence="6">
    <location>
        <position position="139"/>
    </location>
</feature>
<dbReference type="Gene3D" id="3.90.930.12">
    <property type="entry name" value="Ribosomal protein L6, alpha-beta domain"/>
    <property type="match status" value="2"/>
</dbReference>
<proteinExistence type="predicted"/>
<evidence type="ECO:0000313" key="6">
    <source>
        <dbReference type="EMBL" id="KKK57044.1"/>
    </source>
</evidence>
<dbReference type="InterPro" id="IPR036789">
    <property type="entry name" value="Ribosomal_uL6-like_a/b-dom_sf"/>
</dbReference>
<keyword evidence="4" id="KW-0687">Ribonucleoprotein</keyword>
<dbReference type="GO" id="GO:0022625">
    <property type="term" value="C:cytosolic large ribosomal subunit"/>
    <property type="evidence" value="ECO:0007669"/>
    <property type="project" value="TreeGrafter"/>
</dbReference>
<organism evidence="6">
    <name type="scientific">marine sediment metagenome</name>
    <dbReference type="NCBI Taxonomy" id="412755"/>
    <lineage>
        <taxon>unclassified sequences</taxon>
        <taxon>metagenomes</taxon>
        <taxon>ecological metagenomes</taxon>
    </lineage>
</organism>
<dbReference type="InterPro" id="IPR019906">
    <property type="entry name" value="Ribosomal_uL6_bac-type"/>
</dbReference>
<dbReference type="GO" id="GO:0019843">
    <property type="term" value="F:rRNA binding"/>
    <property type="evidence" value="ECO:0007669"/>
    <property type="project" value="UniProtKB-KW"/>
</dbReference>
<gene>
    <name evidence="6" type="ORF">LCGC14_3058440</name>
</gene>
<dbReference type="Pfam" id="PF00347">
    <property type="entry name" value="Ribosomal_L6"/>
    <property type="match status" value="2"/>
</dbReference>
<reference evidence="6" key="1">
    <citation type="journal article" date="2015" name="Nature">
        <title>Complex archaea that bridge the gap between prokaryotes and eukaryotes.</title>
        <authorList>
            <person name="Spang A."/>
            <person name="Saw J.H."/>
            <person name="Jorgensen S.L."/>
            <person name="Zaremba-Niedzwiedzka K."/>
            <person name="Martijn J."/>
            <person name="Lind A.E."/>
            <person name="van Eijk R."/>
            <person name="Schleper C."/>
            <person name="Guy L."/>
            <person name="Ettema T.J."/>
        </authorList>
    </citation>
    <scope>NUCLEOTIDE SEQUENCE</scope>
</reference>
<evidence type="ECO:0000256" key="3">
    <source>
        <dbReference type="ARBA" id="ARBA00022980"/>
    </source>
</evidence>
<keyword evidence="2" id="KW-0694">RNA-binding</keyword>
<keyword evidence="1" id="KW-0699">rRNA-binding</keyword>
<sequence>MSRVGKKPIPVPDKIKISYQNRRVTVQGPKGKLERLINSRVDLKLGNGLINVNIANNDRTSRALQGLTRSLVANMITGVERGFERVLEIKGIGYRAILNGNRIEFSLGFSHPINFELPEGISAAIDRNNIITLSGIDKE</sequence>
<dbReference type="InterPro" id="IPR000702">
    <property type="entry name" value="Ribosomal_uL6-like"/>
</dbReference>
<accession>A0A0F8YSE6</accession>
<evidence type="ECO:0000256" key="2">
    <source>
        <dbReference type="ARBA" id="ARBA00022884"/>
    </source>
</evidence>
<dbReference type="SUPFAM" id="SSF56053">
    <property type="entry name" value="Ribosomal protein L6"/>
    <property type="match status" value="2"/>
</dbReference>
<dbReference type="PRINTS" id="PR00059">
    <property type="entry name" value="RIBOSOMALL6"/>
</dbReference>
<comment type="caution">
    <text evidence="6">The sequence shown here is derived from an EMBL/GenBank/DDBJ whole genome shotgun (WGS) entry which is preliminary data.</text>
</comment>
<dbReference type="GO" id="GO:0002181">
    <property type="term" value="P:cytoplasmic translation"/>
    <property type="evidence" value="ECO:0007669"/>
    <property type="project" value="TreeGrafter"/>
</dbReference>
<name>A0A0F8YSE6_9ZZZZ</name>
<dbReference type="PANTHER" id="PTHR11655">
    <property type="entry name" value="60S/50S RIBOSOMAL PROTEIN L6/L9"/>
    <property type="match status" value="1"/>
</dbReference>